<accession>A0A834WCB6</accession>
<dbReference type="OrthoDB" id="1418868at2759"/>
<reference evidence="1" key="1">
    <citation type="submission" date="2020-09" db="EMBL/GenBank/DDBJ databases">
        <title>Genome-Enabled Discovery of Anthraquinone Biosynthesis in Senna tora.</title>
        <authorList>
            <person name="Kang S.-H."/>
            <person name="Pandey R.P."/>
            <person name="Lee C.-M."/>
            <person name="Sim J.-S."/>
            <person name="Jeong J.-T."/>
            <person name="Choi B.-S."/>
            <person name="Jung M."/>
            <person name="Ginzburg D."/>
            <person name="Zhao K."/>
            <person name="Won S.Y."/>
            <person name="Oh T.-J."/>
            <person name="Yu Y."/>
            <person name="Kim N.-H."/>
            <person name="Lee O.R."/>
            <person name="Lee T.-H."/>
            <person name="Bashyal P."/>
            <person name="Kim T.-S."/>
            <person name="Lee W.-H."/>
            <person name="Kawkins C."/>
            <person name="Kim C.-K."/>
            <person name="Kim J.S."/>
            <person name="Ahn B.O."/>
            <person name="Rhee S.Y."/>
            <person name="Sohng J.K."/>
        </authorList>
    </citation>
    <scope>NUCLEOTIDE SEQUENCE</scope>
    <source>
        <tissue evidence="1">Leaf</tissue>
    </source>
</reference>
<evidence type="ECO:0000313" key="1">
    <source>
        <dbReference type="EMBL" id="KAF7818105.1"/>
    </source>
</evidence>
<keyword evidence="2" id="KW-1185">Reference proteome</keyword>
<dbReference type="EMBL" id="JAAIUW010000008">
    <property type="protein sequence ID" value="KAF7818105.1"/>
    <property type="molecule type" value="Genomic_DNA"/>
</dbReference>
<dbReference type="Proteomes" id="UP000634136">
    <property type="component" value="Unassembled WGS sequence"/>
</dbReference>
<gene>
    <name evidence="1" type="ORF">G2W53_023560</name>
</gene>
<sequence length="72" mass="8588">MASILLLMESFIRCSHYELVERKNEKRKEENGVMMKANKQRKAESSMDELDCFWSCNEETKPWKLAEFGVWP</sequence>
<protein>
    <submittedName>
        <fullName evidence="1">Uncharacterized protein</fullName>
    </submittedName>
</protein>
<name>A0A834WCB6_9FABA</name>
<comment type="caution">
    <text evidence="1">The sequence shown here is derived from an EMBL/GenBank/DDBJ whole genome shotgun (WGS) entry which is preliminary data.</text>
</comment>
<evidence type="ECO:0000313" key="2">
    <source>
        <dbReference type="Proteomes" id="UP000634136"/>
    </source>
</evidence>
<organism evidence="1 2">
    <name type="scientific">Senna tora</name>
    <dbReference type="NCBI Taxonomy" id="362788"/>
    <lineage>
        <taxon>Eukaryota</taxon>
        <taxon>Viridiplantae</taxon>
        <taxon>Streptophyta</taxon>
        <taxon>Embryophyta</taxon>
        <taxon>Tracheophyta</taxon>
        <taxon>Spermatophyta</taxon>
        <taxon>Magnoliopsida</taxon>
        <taxon>eudicotyledons</taxon>
        <taxon>Gunneridae</taxon>
        <taxon>Pentapetalae</taxon>
        <taxon>rosids</taxon>
        <taxon>fabids</taxon>
        <taxon>Fabales</taxon>
        <taxon>Fabaceae</taxon>
        <taxon>Caesalpinioideae</taxon>
        <taxon>Cassia clade</taxon>
        <taxon>Senna</taxon>
    </lineage>
</organism>
<dbReference type="AlphaFoldDB" id="A0A834WCB6"/>
<proteinExistence type="predicted"/>